<feature type="region of interest" description="Disordered" evidence="1">
    <location>
        <begin position="154"/>
        <end position="183"/>
    </location>
</feature>
<keyword evidence="3" id="KW-1185">Reference proteome</keyword>
<reference evidence="2" key="2">
    <citation type="submission" date="2023-05" db="EMBL/GenBank/DDBJ databases">
        <authorList>
            <consortium name="Lawrence Berkeley National Laboratory"/>
            <person name="Steindorff A."/>
            <person name="Hensen N."/>
            <person name="Bonometti L."/>
            <person name="Westerberg I."/>
            <person name="Brannstrom I.O."/>
            <person name="Guillou S."/>
            <person name="Cros-Aarteil S."/>
            <person name="Calhoun S."/>
            <person name="Haridas S."/>
            <person name="Kuo A."/>
            <person name="Mondo S."/>
            <person name="Pangilinan J."/>
            <person name="Riley R."/>
            <person name="Labutti K."/>
            <person name="Andreopoulos B."/>
            <person name="Lipzen A."/>
            <person name="Chen C."/>
            <person name="Yanf M."/>
            <person name="Daum C."/>
            <person name="Ng V."/>
            <person name="Clum A."/>
            <person name="Ohm R."/>
            <person name="Martin F."/>
            <person name="Silar P."/>
            <person name="Natvig D."/>
            <person name="Lalanne C."/>
            <person name="Gautier V."/>
            <person name="Ament-Velasquez S.L."/>
            <person name="Kruys A."/>
            <person name="Hutchinson M.I."/>
            <person name="Powell A.J."/>
            <person name="Barry K."/>
            <person name="Miller A.N."/>
            <person name="Grigoriev I.V."/>
            <person name="Debuchy R."/>
            <person name="Gladieux P."/>
            <person name="Thoren M.H."/>
            <person name="Johannesson H."/>
        </authorList>
    </citation>
    <scope>NUCLEOTIDE SEQUENCE</scope>
    <source>
        <strain evidence="2">CBS 757.83</strain>
    </source>
</reference>
<feature type="compositionally biased region" description="Low complexity" evidence="1">
    <location>
        <begin position="155"/>
        <end position="183"/>
    </location>
</feature>
<dbReference type="AlphaFoldDB" id="A0AAN6SX07"/>
<evidence type="ECO:0000256" key="1">
    <source>
        <dbReference type="SAM" id="MobiDB-lite"/>
    </source>
</evidence>
<organism evidence="2 3">
    <name type="scientific">Parathielavia hyrcaniae</name>
    <dbReference type="NCBI Taxonomy" id="113614"/>
    <lineage>
        <taxon>Eukaryota</taxon>
        <taxon>Fungi</taxon>
        <taxon>Dikarya</taxon>
        <taxon>Ascomycota</taxon>
        <taxon>Pezizomycotina</taxon>
        <taxon>Sordariomycetes</taxon>
        <taxon>Sordariomycetidae</taxon>
        <taxon>Sordariales</taxon>
        <taxon>Chaetomiaceae</taxon>
        <taxon>Parathielavia</taxon>
    </lineage>
</organism>
<dbReference type="InterPro" id="IPR046670">
    <property type="entry name" value="DUF6540"/>
</dbReference>
<gene>
    <name evidence="2" type="ORF">N658DRAFT_458665</name>
</gene>
<dbReference type="Proteomes" id="UP001305647">
    <property type="component" value="Unassembled WGS sequence"/>
</dbReference>
<reference evidence="2" key="1">
    <citation type="journal article" date="2023" name="Mol. Phylogenet. Evol.">
        <title>Genome-scale phylogeny and comparative genomics of the fungal order Sordariales.</title>
        <authorList>
            <person name="Hensen N."/>
            <person name="Bonometti L."/>
            <person name="Westerberg I."/>
            <person name="Brannstrom I.O."/>
            <person name="Guillou S."/>
            <person name="Cros-Aarteil S."/>
            <person name="Calhoun S."/>
            <person name="Haridas S."/>
            <person name="Kuo A."/>
            <person name="Mondo S."/>
            <person name="Pangilinan J."/>
            <person name="Riley R."/>
            <person name="LaButti K."/>
            <person name="Andreopoulos B."/>
            <person name="Lipzen A."/>
            <person name="Chen C."/>
            <person name="Yan M."/>
            <person name="Daum C."/>
            <person name="Ng V."/>
            <person name="Clum A."/>
            <person name="Steindorff A."/>
            <person name="Ohm R.A."/>
            <person name="Martin F."/>
            <person name="Silar P."/>
            <person name="Natvig D.O."/>
            <person name="Lalanne C."/>
            <person name="Gautier V."/>
            <person name="Ament-Velasquez S.L."/>
            <person name="Kruys A."/>
            <person name="Hutchinson M.I."/>
            <person name="Powell A.J."/>
            <person name="Barry K."/>
            <person name="Miller A.N."/>
            <person name="Grigoriev I.V."/>
            <person name="Debuchy R."/>
            <person name="Gladieux P."/>
            <person name="Hiltunen Thoren M."/>
            <person name="Johannesson H."/>
        </authorList>
    </citation>
    <scope>NUCLEOTIDE SEQUENCE</scope>
    <source>
        <strain evidence="2">CBS 757.83</strain>
    </source>
</reference>
<evidence type="ECO:0000313" key="2">
    <source>
        <dbReference type="EMBL" id="KAK4096463.1"/>
    </source>
</evidence>
<accession>A0AAN6SX07</accession>
<evidence type="ECO:0000313" key="3">
    <source>
        <dbReference type="Proteomes" id="UP001305647"/>
    </source>
</evidence>
<sequence length="183" mass="20103">MSSDTTSYRVYKLKFELAMQDPDMPAPRFHHVIFVESNPTDGSGVKFHVTGDITSGSGMKYESTSDPNPASSDTNYTKELLGYTSAKNFKALWDATLTACPTPPQQKAFNVRTMKTEPFKTLNPLTFYEPGEERRPLRKCTEWTEEQAIPALRKAGLLLASPPRPGSSSSGAGSRPGSSYGKK</sequence>
<name>A0AAN6SX07_9PEZI</name>
<dbReference type="EMBL" id="MU863713">
    <property type="protein sequence ID" value="KAK4096463.1"/>
    <property type="molecule type" value="Genomic_DNA"/>
</dbReference>
<comment type="caution">
    <text evidence="2">The sequence shown here is derived from an EMBL/GenBank/DDBJ whole genome shotgun (WGS) entry which is preliminary data.</text>
</comment>
<proteinExistence type="predicted"/>
<protein>
    <submittedName>
        <fullName evidence="2">Uncharacterized protein</fullName>
    </submittedName>
</protein>
<dbReference type="Pfam" id="PF20174">
    <property type="entry name" value="DUF6540"/>
    <property type="match status" value="1"/>
</dbReference>